<name>A0A1I4H8W7_9PROT</name>
<accession>A0A1I4H8W7</accession>
<reference evidence="3" key="1">
    <citation type="submission" date="2016-10" db="EMBL/GenBank/DDBJ databases">
        <authorList>
            <person name="Varghese N."/>
            <person name="Submissions S."/>
        </authorList>
    </citation>
    <scope>NUCLEOTIDE SEQUENCE [LARGE SCALE GENOMIC DNA]</scope>
    <source>
        <strain evidence="3">Nm69</strain>
    </source>
</reference>
<sequence>MEKPFANLITQSIASANAQMVAPATSAAGTGALAGVVNASSNTNHTTDHPRTVIRGESPVEERNKSQAALTDWLNVSFPFHSENNSPKDFFISFSEATKRVFGGMTDQERGIHGWKHSFKFDHGCVIFAYGGQNNTAFLSLPGEGCAFISNWQSFTSYLKDQLRARITRWDGAVDDFKGIRSVDLAVELYKQGGFKQGGRNPKPKQHGNWITEDDLGRTFEVGNRKNGKLIRIYEKGKQFGDPSSPWVRWEVEFHAKDRVIPFDVLLHPDEYVAGAYPCMSWVSGRALRIHTVKEQDRITYERSVHVASTAYGALFNVMLQREGSAERVVERLKRQAIPKRLAFTDHFLRTQVNSDEF</sequence>
<keyword evidence="3" id="KW-1185">Reference proteome</keyword>
<dbReference type="EMBL" id="FOSP01000072">
    <property type="protein sequence ID" value="SFL37856.1"/>
    <property type="molecule type" value="Genomic_DNA"/>
</dbReference>
<organism evidence="2 3">
    <name type="scientific">Nitrosomonas aestuarii</name>
    <dbReference type="NCBI Taxonomy" id="52441"/>
    <lineage>
        <taxon>Bacteria</taxon>
        <taxon>Pseudomonadati</taxon>
        <taxon>Pseudomonadota</taxon>
        <taxon>Betaproteobacteria</taxon>
        <taxon>Nitrosomonadales</taxon>
        <taxon>Nitrosomonadaceae</taxon>
        <taxon>Nitrosomonas</taxon>
    </lineage>
</organism>
<protein>
    <submittedName>
        <fullName evidence="2">Phage replication initiation protein</fullName>
    </submittedName>
</protein>
<evidence type="ECO:0000313" key="2">
    <source>
        <dbReference type="EMBL" id="SFL37856.1"/>
    </source>
</evidence>
<dbReference type="OrthoDB" id="9809126at2"/>
<proteinExistence type="predicted"/>
<dbReference type="AlphaFoldDB" id="A0A1I4H8W7"/>
<dbReference type="Pfam" id="PF02486">
    <property type="entry name" value="Rep_trans"/>
    <property type="match status" value="1"/>
</dbReference>
<dbReference type="RefSeq" id="WP_090703669.1">
    <property type="nucleotide sequence ID" value="NZ_FOSP01000072.1"/>
</dbReference>
<dbReference type="InterPro" id="IPR003491">
    <property type="entry name" value="REP-like_C"/>
</dbReference>
<evidence type="ECO:0000259" key="1">
    <source>
        <dbReference type="Pfam" id="PF02486"/>
    </source>
</evidence>
<evidence type="ECO:0000313" key="3">
    <source>
        <dbReference type="Proteomes" id="UP000199533"/>
    </source>
</evidence>
<gene>
    <name evidence="2" type="ORF">SAMN05216302_10727</name>
</gene>
<dbReference type="STRING" id="52441.SAMN05216302_10727"/>
<dbReference type="Proteomes" id="UP000199533">
    <property type="component" value="Unassembled WGS sequence"/>
</dbReference>
<feature type="domain" description="Replication initiation protein-like C-terminal" evidence="1">
    <location>
        <begin position="166"/>
        <end position="297"/>
    </location>
</feature>